<sequence>MNNVKKVGLIALLSIFLIGCEKINSTKTSNDTKQDVMVSVVEPKEEFKQLMDLDQAFNPALETVQKEVMQAAANKDKAALNVASGKFFVLIEDTIKKYSNLNLQDTEVKGLRDKMVSVLQQTIDFTKKAQQIQSEEEKNALIMEKNSLITNAQALQTIQTKLAVKFGFLQDTSIDDKK</sequence>
<dbReference type="Proteomes" id="UP001230466">
    <property type="component" value="Unassembled WGS sequence"/>
</dbReference>
<dbReference type="EMBL" id="JASAYJ010000033">
    <property type="protein sequence ID" value="MDP8188165.1"/>
    <property type="molecule type" value="Genomic_DNA"/>
</dbReference>
<name>A0AAW8CSW2_9PAST</name>
<comment type="caution">
    <text evidence="1">The sequence shown here is derived from an EMBL/GenBank/DDBJ whole genome shotgun (WGS) entry which is preliminary data.</text>
</comment>
<dbReference type="RefSeq" id="WP_211599385.1">
    <property type="nucleotide sequence ID" value="NZ_JAGRQI010000033.1"/>
</dbReference>
<evidence type="ECO:0000313" key="1">
    <source>
        <dbReference type="EMBL" id="MDP8188165.1"/>
    </source>
</evidence>
<evidence type="ECO:0000313" key="2">
    <source>
        <dbReference type="Proteomes" id="UP001230466"/>
    </source>
</evidence>
<dbReference type="AlphaFoldDB" id="A0AAW8CSW2"/>
<dbReference type="PROSITE" id="PS51257">
    <property type="entry name" value="PROKAR_LIPOPROTEIN"/>
    <property type="match status" value="1"/>
</dbReference>
<accession>A0AAW8CSW2</accession>
<proteinExistence type="predicted"/>
<organism evidence="1 2">
    <name type="scientific">Pasteurella atlantica</name>
    <dbReference type="NCBI Taxonomy" id="2827233"/>
    <lineage>
        <taxon>Bacteria</taxon>
        <taxon>Pseudomonadati</taxon>
        <taxon>Pseudomonadota</taxon>
        <taxon>Gammaproteobacteria</taxon>
        <taxon>Pasteurellales</taxon>
        <taxon>Pasteurellaceae</taxon>
        <taxon>Pasteurella</taxon>
    </lineage>
</organism>
<gene>
    <name evidence="1" type="ORF">QJU78_10410</name>
</gene>
<protein>
    <recommendedName>
        <fullName evidence="3">Lipoprotein</fullName>
    </recommendedName>
</protein>
<evidence type="ECO:0008006" key="3">
    <source>
        <dbReference type="Google" id="ProtNLM"/>
    </source>
</evidence>
<reference evidence="1" key="1">
    <citation type="journal article" date="2023" name="Front. Microbiol.">
        <title>Phylogeography and host specificity of Pasteurellaceae pathogenic to sea-farmed fish in the north-east Atlantic.</title>
        <authorList>
            <person name="Gulla S."/>
            <person name="Colquhoun D.J."/>
            <person name="Olsen A.B."/>
            <person name="Spilsberg B."/>
            <person name="Lagesen K."/>
            <person name="Aakesson C.P."/>
            <person name="Strom S."/>
            <person name="Manji F."/>
            <person name="Birkbeck T.H."/>
            <person name="Nilsen H.K."/>
        </authorList>
    </citation>
    <scope>NUCLEOTIDE SEQUENCE</scope>
    <source>
        <strain evidence="1">VIB1234</strain>
    </source>
</reference>